<evidence type="ECO:0000256" key="2">
    <source>
        <dbReference type="ARBA" id="ARBA00010400"/>
    </source>
</evidence>
<comment type="caution">
    <text evidence="6">The sequence shown here is derived from an EMBL/GenBank/DDBJ whole genome shotgun (WGS) entry which is preliminary data.</text>
</comment>
<sequence length="162" mass="18622">MRLSYSFFALIVVLTVCSKSSAVSKIETMTANKMAISATPLAVPRYLRGVKIHDNRSAEHGEQEERGGFDKILNKFRYQSQGAHGAEDLNPKLVQQLRENPKLFEQMRANDDLRRNIFSAWRGVKVHSGEVKTAMKNQGYTKEEYKQFVDDYKKFKPENLSF</sequence>
<keyword evidence="7" id="KW-1185">Reference proteome</keyword>
<dbReference type="Pfam" id="PF16810">
    <property type="entry name" value="RXLR"/>
    <property type="match status" value="1"/>
</dbReference>
<dbReference type="Proteomes" id="UP000198211">
    <property type="component" value="Unassembled WGS sequence"/>
</dbReference>
<protein>
    <recommendedName>
        <fullName evidence="5">RxLR effector protein</fullName>
    </recommendedName>
</protein>
<evidence type="ECO:0000313" key="6">
    <source>
        <dbReference type="EMBL" id="OWY94862.1"/>
    </source>
</evidence>
<evidence type="ECO:0000256" key="5">
    <source>
        <dbReference type="RuleBase" id="RU367124"/>
    </source>
</evidence>
<evidence type="ECO:0000256" key="1">
    <source>
        <dbReference type="ARBA" id="ARBA00004613"/>
    </source>
</evidence>
<dbReference type="GO" id="GO:0005576">
    <property type="term" value="C:extracellular region"/>
    <property type="evidence" value="ECO:0007669"/>
    <property type="project" value="UniProtKB-SubCell"/>
</dbReference>
<dbReference type="EMBL" id="NBNE01013727">
    <property type="protein sequence ID" value="OWY94862.1"/>
    <property type="molecule type" value="Genomic_DNA"/>
</dbReference>
<name>A0A225UP17_9STRA</name>
<evidence type="ECO:0000313" key="7">
    <source>
        <dbReference type="Proteomes" id="UP000198211"/>
    </source>
</evidence>
<keyword evidence="4 5" id="KW-0732">Signal</keyword>
<keyword evidence="3 5" id="KW-0964">Secreted</keyword>
<organism evidence="6 7">
    <name type="scientific">Phytophthora megakarya</name>
    <dbReference type="NCBI Taxonomy" id="4795"/>
    <lineage>
        <taxon>Eukaryota</taxon>
        <taxon>Sar</taxon>
        <taxon>Stramenopiles</taxon>
        <taxon>Oomycota</taxon>
        <taxon>Peronosporomycetes</taxon>
        <taxon>Peronosporales</taxon>
        <taxon>Peronosporaceae</taxon>
        <taxon>Phytophthora</taxon>
    </lineage>
</organism>
<evidence type="ECO:0000256" key="3">
    <source>
        <dbReference type="ARBA" id="ARBA00022525"/>
    </source>
</evidence>
<gene>
    <name evidence="6" type="ORF">PHMEG_00035290</name>
</gene>
<dbReference type="InterPro" id="IPR031825">
    <property type="entry name" value="RXLR"/>
</dbReference>
<comment type="function">
    <text evidence="5">Effector that suppresses plant defense responses during pathogen infection.</text>
</comment>
<reference evidence="7" key="1">
    <citation type="submission" date="2017-03" db="EMBL/GenBank/DDBJ databases">
        <title>Phytopthora megakarya and P. palmivora, two closely related causual agents of cacao black pod achieved similar genome size and gene model numbers by different mechanisms.</title>
        <authorList>
            <person name="Ali S."/>
            <person name="Shao J."/>
            <person name="Larry D.J."/>
            <person name="Kronmiller B."/>
            <person name="Shen D."/>
            <person name="Strem M.D."/>
            <person name="Melnick R.L."/>
            <person name="Guiltinan M.J."/>
            <person name="Tyler B.M."/>
            <person name="Meinhardt L.W."/>
            <person name="Bailey B.A."/>
        </authorList>
    </citation>
    <scope>NUCLEOTIDE SEQUENCE [LARGE SCALE GENOMIC DNA]</scope>
    <source>
        <strain evidence="7">zdho120</strain>
    </source>
</reference>
<proteinExistence type="inferred from homology"/>
<evidence type="ECO:0000256" key="4">
    <source>
        <dbReference type="ARBA" id="ARBA00022729"/>
    </source>
</evidence>
<feature type="chain" id="PRO_5028525539" description="RxLR effector protein" evidence="5">
    <location>
        <begin position="23"/>
        <end position="162"/>
    </location>
</feature>
<comment type="similarity">
    <text evidence="2 5">Belongs to the RxLR effector family.</text>
</comment>
<feature type="signal peptide" evidence="5">
    <location>
        <begin position="1"/>
        <end position="22"/>
    </location>
</feature>
<comment type="domain">
    <text evidence="5">The RxLR-dEER motif acts to carry the protein into the host cell cytoplasm through binding to cell surface phosphatidylinositol-3-phosphate.</text>
</comment>
<comment type="subcellular location">
    <subcellularLocation>
        <location evidence="1 5">Secreted</location>
    </subcellularLocation>
</comment>
<dbReference type="AlphaFoldDB" id="A0A225UP17"/>
<dbReference type="OrthoDB" id="141637at2759"/>
<accession>A0A225UP17</accession>